<evidence type="ECO:0000256" key="2">
    <source>
        <dbReference type="ARBA" id="ARBA00011716"/>
    </source>
</evidence>
<evidence type="ECO:0000256" key="6">
    <source>
        <dbReference type="ARBA" id="ARBA00044231"/>
    </source>
</evidence>
<comment type="function">
    <text evidence="4 7">Molecular chaperone capable of stabilizing a range of proteins. Seems to fulfill an ATP-independent, HSP70-like function in archaeal de novo protein folding.</text>
</comment>
<evidence type="ECO:0000256" key="1">
    <source>
        <dbReference type="ARBA" id="ARBA00010048"/>
    </source>
</evidence>
<dbReference type="InterPro" id="IPR011599">
    <property type="entry name" value="PFD_alpha_archaea"/>
</dbReference>
<reference evidence="9 10" key="1">
    <citation type="journal article" date="2016" name="Sci. Rep.">
        <title>Metabolic traits of an uncultured archaeal lineage -MSBL1- from brine pools of the Red Sea.</title>
        <authorList>
            <person name="Mwirichia R."/>
            <person name="Alam I."/>
            <person name="Rashid M."/>
            <person name="Vinu M."/>
            <person name="Ba-Alawi W."/>
            <person name="Anthony Kamau A."/>
            <person name="Kamanda Ngugi D."/>
            <person name="Goker M."/>
            <person name="Klenk H.P."/>
            <person name="Bajic V."/>
            <person name="Stingl U."/>
        </authorList>
    </citation>
    <scope>NUCLEOTIDE SEQUENCE [LARGE SCALE GENOMIC DNA]</scope>
    <source>
        <strain evidence="9">SCGC-AAA261F17</strain>
    </source>
</reference>
<dbReference type="GO" id="GO:0051082">
    <property type="term" value="F:unfolded protein binding"/>
    <property type="evidence" value="ECO:0007669"/>
    <property type="project" value="UniProtKB-UniRule"/>
</dbReference>
<dbReference type="InterPro" id="IPR004127">
    <property type="entry name" value="Prefoldin_subunit_alpha"/>
</dbReference>
<keyword evidence="3 7" id="KW-0143">Chaperone</keyword>
<dbReference type="PANTHER" id="PTHR12674:SF2">
    <property type="entry name" value="PREFOLDIN SUBUNIT 5"/>
    <property type="match status" value="1"/>
</dbReference>
<dbReference type="Proteomes" id="UP000070035">
    <property type="component" value="Unassembled WGS sequence"/>
</dbReference>
<dbReference type="GO" id="GO:0006457">
    <property type="term" value="P:protein folding"/>
    <property type="evidence" value="ECO:0007669"/>
    <property type="project" value="UniProtKB-UniRule"/>
</dbReference>
<dbReference type="InterPro" id="IPR009053">
    <property type="entry name" value="Prefoldin"/>
</dbReference>
<dbReference type="AlphaFoldDB" id="A0A133V7F5"/>
<dbReference type="CDD" id="cd23160">
    <property type="entry name" value="Prefoldin_alpha_GimC"/>
    <property type="match status" value="1"/>
</dbReference>
<evidence type="ECO:0000256" key="8">
    <source>
        <dbReference type="SAM" id="Coils"/>
    </source>
</evidence>
<evidence type="ECO:0000256" key="7">
    <source>
        <dbReference type="HAMAP-Rule" id="MF_00308"/>
    </source>
</evidence>
<sequence>MEEKTEGESQELQKILLDLRESQQRAQGLQTQIKLLSNSVEEIDNTIGTIQGIKNMNSETDILVPIGGNSFLKAKLIETDKVLSGFGAELVAERNPDQAIEFLEQQKKEFNESIERARGELEKLSQHIEDLRRKAEELMAKTEGEEGASKSED</sequence>
<gene>
    <name evidence="7" type="primary">pfdA</name>
    <name evidence="9" type="ORF">AKJ44_00585</name>
</gene>
<evidence type="ECO:0000313" key="10">
    <source>
        <dbReference type="Proteomes" id="UP000070035"/>
    </source>
</evidence>
<evidence type="ECO:0000256" key="3">
    <source>
        <dbReference type="ARBA" id="ARBA00023186"/>
    </source>
</evidence>
<name>A0A133V7F5_9EURY</name>
<feature type="coiled-coil region" evidence="8">
    <location>
        <begin position="12"/>
        <end position="39"/>
    </location>
</feature>
<comment type="similarity">
    <text evidence="1">Belongs to the prefoldin subunit alpha family.</text>
</comment>
<dbReference type="HAMAP" id="MF_00308">
    <property type="entry name" value="PfdA"/>
    <property type="match status" value="1"/>
</dbReference>
<evidence type="ECO:0000256" key="5">
    <source>
        <dbReference type="ARBA" id="ARBA00044156"/>
    </source>
</evidence>
<keyword evidence="7" id="KW-0963">Cytoplasm</keyword>
<keyword evidence="10" id="KW-1185">Reference proteome</keyword>
<proteinExistence type="inferred from homology"/>
<dbReference type="Pfam" id="PF02996">
    <property type="entry name" value="Prefoldin"/>
    <property type="match status" value="1"/>
</dbReference>
<dbReference type="PANTHER" id="PTHR12674">
    <property type="entry name" value="PREFOLDIN SUBUNIT 5"/>
    <property type="match status" value="1"/>
</dbReference>
<feature type="coiled-coil region" evidence="8">
    <location>
        <begin position="100"/>
        <end position="148"/>
    </location>
</feature>
<keyword evidence="8" id="KW-0175">Coiled coil</keyword>
<protein>
    <recommendedName>
        <fullName evidence="5 7">Prefoldin subunit alpha</fullName>
    </recommendedName>
    <alternativeName>
        <fullName evidence="6 7">GimC subunit alpha</fullName>
    </alternativeName>
</protein>
<comment type="subcellular location">
    <subcellularLocation>
        <location evidence="7">Cytoplasm</location>
    </subcellularLocation>
</comment>
<evidence type="ECO:0000256" key="4">
    <source>
        <dbReference type="ARBA" id="ARBA00025077"/>
    </source>
</evidence>
<dbReference type="GO" id="GO:0005737">
    <property type="term" value="C:cytoplasm"/>
    <property type="evidence" value="ECO:0007669"/>
    <property type="project" value="UniProtKB-SubCell"/>
</dbReference>
<comment type="similarity">
    <text evidence="7">Belongs to the prefoldin alpha subunit family.</text>
</comment>
<comment type="subunit">
    <text evidence="2 7">Heterohexamer of two alpha and four beta subunits.</text>
</comment>
<dbReference type="SUPFAM" id="SSF46579">
    <property type="entry name" value="Prefoldin"/>
    <property type="match status" value="1"/>
</dbReference>
<dbReference type="EMBL" id="LHXY01000004">
    <property type="protein sequence ID" value="KXB02380.1"/>
    <property type="molecule type" value="Genomic_DNA"/>
</dbReference>
<organism evidence="9 10">
    <name type="scientific">candidate division MSBL1 archaeon SCGC-AAA261F17</name>
    <dbReference type="NCBI Taxonomy" id="1698274"/>
    <lineage>
        <taxon>Archaea</taxon>
        <taxon>Methanobacteriati</taxon>
        <taxon>Methanobacteriota</taxon>
        <taxon>candidate division MSBL1</taxon>
    </lineage>
</organism>
<evidence type="ECO:0000313" key="9">
    <source>
        <dbReference type="EMBL" id="KXB02380.1"/>
    </source>
</evidence>
<accession>A0A133V7F5</accession>
<comment type="caution">
    <text evidence="9">The sequence shown here is derived from an EMBL/GenBank/DDBJ whole genome shotgun (WGS) entry which is preliminary data.</text>
</comment>
<dbReference type="NCBIfam" id="TIGR00293">
    <property type="entry name" value="prefoldin subunit alpha"/>
    <property type="match status" value="1"/>
</dbReference>
<dbReference type="GO" id="GO:0016272">
    <property type="term" value="C:prefoldin complex"/>
    <property type="evidence" value="ECO:0007669"/>
    <property type="project" value="UniProtKB-UniRule"/>
</dbReference>
<dbReference type="Gene3D" id="1.10.287.370">
    <property type="match status" value="1"/>
</dbReference>